<sequence length="173" mass="19225">MLRSTNKQLIRIKNINLITLFIMAKTVSTTLIVKSSAFKNNEMIPSQYTCNGLNINPELIIEELPANTKSLAIIVDDADASSGIYCHWLVWDILPERIVEEDSVPGIQGRNTMGENRYTGPCPPSGTHHYHFKVYALDSKLSALPPSTNEKELTAAMKPHIISSGELIGLYKK</sequence>
<dbReference type="PANTHER" id="PTHR30289:SF1">
    <property type="entry name" value="PEBP (PHOSPHATIDYLETHANOLAMINE-BINDING PROTEIN) FAMILY PROTEIN"/>
    <property type="match status" value="1"/>
</dbReference>
<dbReference type="CDD" id="cd00865">
    <property type="entry name" value="PEBP_bact_arch"/>
    <property type="match status" value="1"/>
</dbReference>
<dbReference type="Gene3D" id="3.90.280.10">
    <property type="entry name" value="PEBP-like"/>
    <property type="match status" value="1"/>
</dbReference>
<keyword evidence="2" id="KW-1185">Reference proteome</keyword>
<dbReference type="EMBL" id="FOFZ01000010">
    <property type="protein sequence ID" value="SER34121.1"/>
    <property type="molecule type" value="Genomic_DNA"/>
</dbReference>
<dbReference type="InterPro" id="IPR036610">
    <property type="entry name" value="PEBP-like_sf"/>
</dbReference>
<dbReference type="Proteomes" id="UP000183658">
    <property type="component" value="Unassembled WGS sequence"/>
</dbReference>
<accession>A0A1H9NE66</accession>
<protein>
    <submittedName>
        <fullName evidence="1">Phospholipid-binding protein, PBP family</fullName>
    </submittedName>
</protein>
<evidence type="ECO:0000313" key="1">
    <source>
        <dbReference type="EMBL" id="SER34121.1"/>
    </source>
</evidence>
<gene>
    <name evidence="1" type="ORF">SAMN05444355_11088</name>
</gene>
<dbReference type="AlphaFoldDB" id="A0A1H9NE66"/>
<organism evidence="1 2">
    <name type="scientific">Flavobacterium frigoris</name>
    <dbReference type="NCBI Taxonomy" id="229204"/>
    <lineage>
        <taxon>Bacteria</taxon>
        <taxon>Pseudomonadati</taxon>
        <taxon>Bacteroidota</taxon>
        <taxon>Flavobacteriia</taxon>
        <taxon>Flavobacteriales</taxon>
        <taxon>Flavobacteriaceae</taxon>
        <taxon>Flavobacterium</taxon>
    </lineage>
</organism>
<name>A0A1H9NE66_FLAFI</name>
<proteinExistence type="predicted"/>
<reference evidence="2" key="1">
    <citation type="submission" date="2016-10" db="EMBL/GenBank/DDBJ databases">
        <authorList>
            <person name="Varghese N."/>
            <person name="Submissions S."/>
        </authorList>
    </citation>
    <scope>NUCLEOTIDE SEQUENCE [LARGE SCALE GENOMIC DNA]</scope>
    <source>
        <strain evidence="2">DSM 15719</strain>
    </source>
</reference>
<dbReference type="PANTHER" id="PTHR30289">
    <property type="entry name" value="UNCHARACTERIZED PROTEIN YBCL-RELATED"/>
    <property type="match status" value="1"/>
</dbReference>
<dbReference type="Pfam" id="PF01161">
    <property type="entry name" value="PBP"/>
    <property type="match status" value="1"/>
</dbReference>
<dbReference type="SUPFAM" id="SSF49777">
    <property type="entry name" value="PEBP-like"/>
    <property type="match status" value="1"/>
</dbReference>
<dbReference type="NCBIfam" id="TIGR00481">
    <property type="entry name" value="YbhB/YbcL family Raf kinase inhibitor-like protein"/>
    <property type="match status" value="1"/>
</dbReference>
<evidence type="ECO:0000313" key="2">
    <source>
        <dbReference type="Proteomes" id="UP000183658"/>
    </source>
</evidence>
<dbReference type="InterPro" id="IPR008914">
    <property type="entry name" value="PEBP"/>
</dbReference>
<dbReference type="InterPro" id="IPR005247">
    <property type="entry name" value="YbhB_YbcL/LppC-like"/>
</dbReference>